<dbReference type="AlphaFoldDB" id="A0A143PQ22"/>
<dbReference type="InterPro" id="IPR011051">
    <property type="entry name" value="RmlC_Cupin_sf"/>
</dbReference>
<dbReference type="KEGG" id="abac:LuPra_03951"/>
<reference evidence="2" key="2">
    <citation type="submission" date="2016-04" db="EMBL/GenBank/DDBJ databases">
        <title>First Complete Genome Sequence of a Subdivision 6 Acidobacterium.</title>
        <authorList>
            <person name="Huang S."/>
            <person name="Vieira S."/>
            <person name="Bunk B."/>
            <person name="Riedel T."/>
            <person name="Sproeer C."/>
            <person name="Overmann J."/>
        </authorList>
    </citation>
    <scope>NUCLEOTIDE SEQUENCE [LARGE SCALE GENOMIC DNA]</scope>
    <source>
        <strain evidence="2">DSM 100886 HEG_-6_39</strain>
    </source>
</reference>
<reference evidence="1 2" key="1">
    <citation type="journal article" date="2016" name="Genome Announc.">
        <title>First Complete Genome Sequence of a Subdivision 6 Acidobacterium Strain.</title>
        <authorList>
            <person name="Huang S."/>
            <person name="Vieira S."/>
            <person name="Bunk B."/>
            <person name="Riedel T."/>
            <person name="Sproer C."/>
            <person name="Overmann J."/>
        </authorList>
    </citation>
    <scope>NUCLEOTIDE SEQUENCE [LARGE SCALE GENOMIC DNA]</scope>
    <source>
        <strain evidence="2">DSM 100886 HEG_-6_39</strain>
    </source>
</reference>
<accession>A0A143PQ22</accession>
<dbReference type="InterPro" id="IPR014710">
    <property type="entry name" value="RmlC-like_jellyroll"/>
</dbReference>
<evidence type="ECO:0000313" key="2">
    <source>
        <dbReference type="Proteomes" id="UP000076079"/>
    </source>
</evidence>
<keyword evidence="2" id="KW-1185">Reference proteome</keyword>
<dbReference type="Proteomes" id="UP000076079">
    <property type="component" value="Chromosome"/>
</dbReference>
<dbReference type="Gene3D" id="2.60.120.10">
    <property type="entry name" value="Jelly Rolls"/>
    <property type="match status" value="1"/>
</dbReference>
<proteinExistence type="predicted"/>
<evidence type="ECO:0008006" key="3">
    <source>
        <dbReference type="Google" id="ProtNLM"/>
    </source>
</evidence>
<dbReference type="EMBL" id="CP015136">
    <property type="protein sequence ID" value="AMY10712.1"/>
    <property type="molecule type" value="Genomic_DNA"/>
</dbReference>
<sequence length="209" mass="22334">MIVCATCLTTFAQEPPVPGMCNVPVSQRAGDIGCYLTATETLGALPEDARFWHVYNYPTRSAAEAAKGPRGTVVEAFGKVWLYTIAASTWKPTDGQRAAVVGPLPIAKGTNYTARYMEAVFPANMATSVHVHSGAEAWYVVSGAQCLETPDGFTVLRAGQSGLVPAGPPMRLSSVGTDTRRSVFLVLHDTAQPWMTDTGDWKPKGLCPQ</sequence>
<dbReference type="SUPFAM" id="SSF51182">
    <property type="entry name" value="RmlC-like cupins"/>
    <property type="match status" value="1"/>
</dbReference>
<dbReference type="STRING" id="1855912.LuPra_03951"/>
<evidence type="ECO:0000313" key="1">
    <source>
        <dbReference type="EMBL" id="AMY10712.1"/>
    </source>
</evidence>
<organism evidence="1 2">
    <name type="scientific">Luteitalea pratensis</name>
    <dbReference type="NCBI Taxonomy" id="1855912"/>
    <lineage>
        <taxon>Bacteria</taxon>
        <taxon>Pseudomonadati</taxon>
        <taxon>Acidobacteriota</taxon>
        <taxon>Vicinamibacteria</taxon>
        <taxon>Vicinamibacterales</taxon>
        <taxon>Vicinamibacteraceae</taxon>
        <taxon>Luteitalea</taxon>
    </lineage>
</organism>
<protein>
    <recommendedName>
        <fullName evidence="3">Cupin domain protein</fullName>
    </recommendedName>
</protein>
<gene>
    <name evidence="1" type="ORF">LuPra_03951</name>
</gene>
<name>A0A143PQ22_LUTPR</name>